<keyword evidence="7 14" id="KW-0276">Fatty acid metabolism</keyword>
<feature type="transmembrane region" description="Helical" evidence="14">
    <location>
        <begin position="170"/>
        <end position="187"/>
    </location>
</feature>
<evidence type="ECO:0000313" key="16">
    <source>
        <dbReference type="EMBL" id="CAG8956412.1"/>
    </source>
</evidence>
<keyword evidence="6 14" id="KW-0812">Transmembrane</keyword>
<evidence type="ECO:0000256" key="13">
    <source>
        <dbReference type="ARBA" id="ARBA00036671"/>
    </source>
</evidence>
<feature type="transmembrane region" description="Helical" evidence="14">
    <location>
        <begin position="199"/>
        <end position="221"/>
    </location>
</feature>
<keyword evidence="9 14" id="KW-0443">Lipid metabolism</keyword>
<dbReference type="InterPro" id="IPR007482">
    <property type="entry name" value="Tyr_Pase-like_PTPLA"/>
</dbReference>
<dbReference type="PANTHER" id="PTHR11035:SF3">
    <property type="entry name" value="VERY-LONG-CHAIN (3R)-3-HYDROXYACYL-COA DEHYDRATASE"/>
    <property type="match status" value="1"/>
</dbReference>
<keyword evidence="14" id="KW-0256">Endoplasmic reticulum</keyword>
<comment type="catalytic activity">
    <reaction evidence="13 14">
        <text>a very-long-chain (3R)-3-hydroxyacyl-CoA = a very-long-chain (2E)-enoyl-CoA + H2O</text>
        <dbReference type="Rhea" id="RHEA:45812"/>
        <dbReference type="ChEBI" id="CHEBI:15377"/>
        <dbReference type="ChEBI" id="CHEBI:83728"/>
        <dbReference type="ChEBI" id="CHEBI:85440"/>
        <dbReference type="EC" id="4.2.1.134"/>
    </reaction>
</comment>
<dbReference type="EC" id="4.2.1.134" evidence="4 14"/>
<sequence>MDQPPTPRTEARARSESSTIIPQPGPRPLTSSSPKIQYLIIYNFVSALSWLVVLGRVALLVPLVGFGRVYPGVGRFAKWTQTVALLEVLHSAVGIVRAPLFTTLMQVSSRILLVWPIVNTFPHLAKSAAYSSMLLAWSITEVIRYSYFTLTLSGFSPAFMTWFRYNTFYVLYPLGISSECWLIWSAVEPARAIAEPLAWLLQAILMVYVPGSYVLFSHMMAQRRKVMRKEGKRA</sequence>
<proteinExistence type="inferred from homology"/>
<comment type="caution">
    <text evidence="14">Lacks conserved residue(s) required for the propagation of feature annotation.</text>
</comment>
<evidence type="ECO:0000256" key="5">
    <source>
        <dbReference type="ARBA" id="ARBA00022516"/>
    </source>
</evidence>
<feature type="transmembrane region" description="Helical" evidence="14">
    <location>
        <begin position="39"/>
        <end position="59"/>
    </location>
</feature>
<dbReference type="PANTHER" id="PTHR11035">
    <property type="entry name" value="VERY-LONG-CHAIN (3R)-3-HYDROXYACYL-COA DEHYDRATASE"/>
    <property type="match status" value="1"/>
</dbReference>
<comment type="pathway">
    <text evidence="2 14">Lipid metabolism; fatty acid biosynthesis.</text>
</comment>
<dbReference type="AlphaFoldDB" id="A0A9N9L3M7"/>
<keyword evidence="12 14" id="KW-0456">Lyase</keyword>
<dbReference type="GO" id="GO:0030497">
    <property type="term" value="P:fatty acid elongation"/>
    <property type="evidence" value="ECO:0007669"/>
    <property type="project" value="TreeGrafter"/>
</dbReference>
<evidence type="ECO:0000256" key="3">
    <source>
        <dbReference type="ARBA" id="ARBA00007811"/>
    </source>
</evidence>
<evidence type="ECO:0000256" key="11">
    <source>
        <dbReference type="ARBA" id="ARBA00023160"/>
    </source>
</evidence>
<evidence type="ECO:0000256" key="14">
    <source>
        <dbReference type="RuleBase" id="RU363109"/>
    </source>
</evidence>
<keyword evidence="11 14" id="KW-0275">Fatty acid biosynthesis</keyword>
<comment type="similarity">
    <text evidence="3 14">Belongs to the very long-chain fatty acids dehydratase HACD family.</text>
</comment>
<gene>
    <name evidence="16" type="ORF">HYFRA_00003795</name>
</gene>
<evidence type="ECO:0000256" key="9">
    <source>
        <dbReference type="ARBA" id="ARBA00023098"/>
    </source>
</evidence>
<reference evidence="16" key="1">
    <citation type="submission" date="2021-07" db="EMBL/GenBank/DDBJ databases">
        <authorList>
            <person name="Durling M."/>
        </authorList>
    </citation>
    <scope>NUCLEOTIDE SEQUENCE</scope>
</reference>
<keyword evidence="10 14" id="KW-0472">Membrane</keyword>
<evidence type="ECO:0000256" key="12">
    <source>
        <dbReference type="ARBA" id="ARBA00023239"/>
    </source>
</evidence>
<evidence type="ECO:0000256" key="6">
    <source>
        <dbReference type="ARBA" id="ARBA00022692"/>
    </source>
</evidence>
<dbReference type="GO" id="GO:0042761">
    <property type="term" value="P:very long-chain fatty acid biosynthetic process"/>
    <property type="evidence" value="ECO:0007669"/>
    <property type="project" value="TreeGrafter"/>
</dbReference>
<dbReference type="Proteomes" id="UP000696280">
    <property type="component" value="Unassembled WGS sequence"/>
</dbReference>
<comment type="subcellular location">
    <subcellularLocation>
        <location evidence="14">Endoplasmic reticulum membrane</location>
        <topology evidence="14">Multi-pass membrane protein</topology>
    </subcellularLocation>
    <subcellularLocation>
        <location evidence="1">Membrane</location>
        <topology evidence="1">Multi-pass membrane protein</topology>
    </subcellularLocation>
</comment>
<organism evidence="16 17">
    <name type="scientific">Hymenoscyphus fraxineus</name>
    <dbReference type="NCBI Taxonomy" id="746836"/>
    <lineage>
        <taxon>Eukaryota</taxon>
        <taxon>Fungi</taxon>
        <taxon>Dikarya</taxon>
        <taxon>Ascomycota</taxon>
        <taxon>Pezizomycotina</taxon>
        <taxon>Leotiomycetes</taxon>
        <taxon>Helotiales</taxon>
        <taxon>Helotiaceae</taxon>
        <taxon>Hymenoscyphus</taxon>
    </lineage>
</organism>
<accession>A0A9N9L3M7</accession>
<evidence type="ECO:0000256" key="2">
    <source>
        <dbReference type="ARBA" id="ARBA00005194"/>
    </source>
</evidence>
<evidence type="ECO:0000256" key="4">
    <source>
        <dbReference type="ARBA" id="ARBA00013122"/>
    </source>
</evidence>
<protein>
    <recommendedName>
        <fullName evidence="4 14">Very-long-chain (3R)-3-hydroxyacyl-CoA dehydratase</fullName>
        <ecNumber evidence="4 14">4.2.1.134</ecNumber>
    </recommendedName>
</protein>
<evidence type="ECO:0000256" key="8">
    <source>
        <dbReference type="ARBA" id="ARBA00022989"/>
    </source>
</evidence>
<dbReference type="GO" id="GO:0005789">
    <property type="term" value="C:endoplasmic reticulum membrane"/>
    <property type="evidence" value="ECO:0007669"/>
    <property type="project" value="UniProtKB-SubCell"/>
</dbReference>
<dbReference type="OrthoDB" id="46988at2759"/>
<keyword evidence="17" id="KW-1185">Reference proteome</keyword>
<dbReference type="EMBL" id="CAJVRL010000070">
    <property type="protein sequence ID" value="CAG8956412.1"/>
    <property type="molecule type" value="Genomic_DNA"/>
</dbReference>
<evidence type="ECO:0000256" key="10">
    <source>
        <dbReference type="ARBA" id="ARBA00023136"/>
    </source>
</evidence>
<name>A0A9N9L3M7_9HELO</name>
<keyword evidence="8 14" id="KW-1133">Transmembrane helix</keyword>
<evidence type="ECO:0000256" key="1">
    <source>
        <dbReference type="ARBA" id="ARBA00004141"/>
    </source>
</evidence>
<dbReference type="GO" id="GO:0102158">
    <property type="term" value="F:very-long-chain (3R)-3-hydroxyacyl-CoA dehydratase activity"/>
    <property type="evidence" value="ECO:0007669"/>
    <property type="project" value="UniProtKB-EC"/>
</dbReference>
<evidence type="ECO:0000256" key="7">
    <source>
        <dbReference type="ARBA" id="ARBA00022832"/>
    </source>
</evidence>
<dbReference type="Pfam" id="PF04387">
    <property type="entry name" value="PTPLA"/>
    <property type="match status" value="1"/>
</dbReference>
<dbReference type="GO" id="GO:0030148">
    <property type="term" value="P:sphingolipid biosynthetic process"/>
    <property type="evidence" value="ECO:0007669"/>
    <property type="project" value="TreeGrafter"/>
</dbReference>
<feature type="region of interest" description="Disordered" evidence="15">
    <location>
        <begin position="1"/>
        <end position="30"/>
    </location>
</feature>
<evidence type="ECO:0000313" key="17">
    <source>
        <dbReference type="Proteomes" id="UP000696280"/>
    </source>
</evidence>
<evidence type="ECO:0000256" key="15">
    <source>
        <dbReference type="SAM" id="MobiDB-lite"/>
    </source>
</evidence>
<comment type="function">
    <text evidence="14">Catalyzes the third of the four reactions of the long-chain fatty acids elongation cycle. This endoplasmic reticulum-bound enzymatic process, allows the addition of two carbons to the chain of long- and very long-chain fatty acids/VLCFAs per cycle. This enzyme catalyzes the dehydration of the 3-hydroxyacyl-CoA intermediate into trans-2,3-enoyl-CoA, within each cycle of fatty acid elongation. Thereby, it participates to the production of VLCFAs of different chain lengths that are involved in multiple biological processes as precursors of membrane lipids and lipid mediators.</text>
</comment>
<keyword evidence="5 14" id="KW-0444">Lipid biosynthesis</keyword>
<comment type="caution">
    <text evidence="16">The sequence shown here is derived from an EMBL/GenBank/DDBJ whole genome shotgun (WGS) entry which is preliminary data.</text>
</comment>